<dbReference type="AlphaFoldDB" id="A0A1Y2LJJ5"/>
<keyword evidence="4" id="KW-1185">Reference proteome</keyword>
<evidence type="ECO:0000313" key="4">
    <source>
        <dbReference type="Proteomes" id="UP000193240"/>
    </source>
</evidence>
<dbReference type="OMA" id="NWVDARL"/>
<keyword evidence="2" id="KW-0472">Membrane</keyword>
<feature type="region of interest" description="Disordered" evidence="1">
    <location>
        <begin position="341"/>
        <end position="366"/>
    </location>
</feature>
<dbReference type="CDD" id="cd07067">
    <property type="entry name" value="HP_PGM_like"/>
    <property type="match status" value="1"/>
</dbReference>
<dbReference type="GO" id="GO:0016791">
    <property type="term" value="F:phosphatase activity"/>
    <property type="evidence" value="ECO:0007669"/>
    <property type="project" value="TreeGrafter"/>
</dbReference>
<reference evidence="3 4" key="1">
    <citation type="journal article" date="2017" name="Genome Announc.">
        <title>Genome sequence of the saprophytic ascomycete Epicoccum nigrum ICMP 19927 strain isolated from New Zealand.</title>
        <authorList>
            <person name="Fokin M."/>
            <person name="Fleetwood D."/>
            <person name="Weir B.S."/>
            <person name="Villas-Boas S.G."/>
        </authorList>
    </citation>
    <scope>NUCLEOTIDE SEQUENCE [LARGE SCALE GENOMIC DNA]</scope>
    <source>
        <strain evidence="3 4">ICMP 19927</strain>
    </source>
</reference>
<dbReference type="EMBL" id="KZ107860">
    <property type="protein sequence ID" value="OSS43985.1"/>
    <property type="molecule type" value="Genomic_DNA"/>
</dbReference>
<accession>A0A1Y2LJJ5</accession>
<evidence type="ECO:0000256" key="2">
    <source>
        <dbReference type="SAM" id="Phobius"/>
    </source>
</evidence>
<dbReference type="InterPro" id="IPR013078">
    <property type="entry name" value="His_Pase_superF_clade-1"/>
</dbReference>
<dbReference type="InterPro" id="IPR029033">
    <property type="entry name" value="His_PPase_superfam"/>
</dbReference>
<dbReference type="Pfam" id="PF00300">
    <property type="entry name" value="His_Phos_1"/>
    <property type="match status" value="1"/>
</dbReference>
<name>A0A1Y2LJJ5_EPING</name>
<keyword evidence="2" id="KW-0812">Transmembrane</keyword>
<proteinExistence type="predicted"/>
<gene>
    <name evidence="3" type="ORF">B5807_11385</name>
</gene>
<dbReference type="Gene3D" id="3.40.50.1240">
    <property type="entry name" value="Phosphoglycerate mutase-like"/>
    <property type="match status" value="1"/>
</dbReference>
<feature type="transmembrane region" description="Helical" evidence="2">
    <location>
        <begin position="12"/>
        <end position="33"/>
    </location>
</feature>
<dbReference type="SUPFAM" id="SSF53254">
    <property type="entry name" value="Phosphoglycerate mutase-like"/>
    <property type="match status" value="1"/>
</dbReference>
<organism evidence="3 4">
    <name type="scientific">Epicoccum nigrum</name>
    <name type="common">Soil fungus</name>
    <name type="synonym">Epicoccum purpurascens</name>
    <dbReference type="NCBI Taxonomy" id="105696"/>
    <lineage>
        <taxon>Eukaryota</taxon>
        <taxon>Fungi</taxon>
        <taxon>Dikarya</taxon>
        <taxon>Ascomycota</taxon>
        <taxon>Pezizomycotina</taxon>
        <taxon>Dothideomycetes</taxon>
        <taxon>Pleosporomycetidae</taxon>
        <taxon>Pleosporales</taxon>
        <taxon>Pleosporineae</taxon>
        <taxon>Didymellaceae</taxon>
        <taxon>Epicoccum</taxon>
    </lineage>
</organism>
<dbReference type="Proteomes" id="UP000193240">
    <property type="component" value="Unassembled WGS sequence"/>
</dbReference>
<dbReference type="SMART" id="SM00855">
    <property type="entry name" value="PGAM"/>
    <property type="match status" value="1"/>
</dbReference>
<sequence>MLSLPYPHKYRICGIGFPIPIFLLSTAVVFLYYTMSPSTSHSTPVPVTPPQDFHYKYTVQTGLFLQSEDSTDDTKFDFKKQNFGLIDRNYPTDSASTEDKIWPRFERYIRSLASSTPPGTSLKVLFLGRHGQGEHNVAEAKYGTRAWDCYWSYLDGADGLMWSDARLTPAGEQQALDVHALWEAQLALGLPPPDRYIVSPLTRTVQTADLSFRNLSLPAGKQYRPYVKELLREALGVHTCDRRSSLARLRTEHPHLAFEPGFSDPDLLWQPDYREPSSARRYRLATLLDEVFAESGEEDVFLSLTSHSGAIASMLEVLGHRKFALETGGVIPVVVRAERVQGKREVPEKEPSDAPPRCEEPPEWSM</sequence>
<dbReference type="GO" id="GO:0005737">
    <property type="term" value="C:cytoplasm"/>
    <property type="evidence" value="ECO:0007669"/>
    <property type="project" value="TreeGrafter"/>
</dbReference>
<evidence type="ECO:0000313" key="3">
    <source>
        <dbReference type="EMBL" id="OSS43985.1"/>
    </source>
</evidence>
<dbReference type="InterPro" id="IPR050275">
    <property type="entry name" value="PGM_Phosphatase"/>
</dbReference>
<keyword evidence="2" id="KW-1133">Transmembrane helix</keyword>
<dbReference type="PANTHER" id="PTHR48100:SF1">
    <property type="entry name" value="HISTIDINE PHOSPHATASE FAMILY PROTEIN-RELATED"/>
    <property type="match status" value="1"/>
</dbReference>
<dbReference type="FunCoup" id="A0A1Y2LJJ5">
    <property type="interactions" value="164"/>
</dbReference>
<feature type="compositionally biased region" description="Basic and acidic residues" evidence="1">
    <location>
        <begin position="341"/>
        <end position="360"/>
    </location>
</feature>
<protein>
    <submittedName>
        <fullName evidence="3">Uncharacterized protein</fullName>
    </submittedName>
</protein>
<dbReference type="PANTHER" id="PTHR48100">
    <property type="entry name" value="BROAD-SPECIFICITY PHOSPHATASE YOR283W-RELATED"/>
    <property type="match status" value="1"/>
</dbReference>
<dbReference type="InParanoid" id="A0A1Y2LJJ5"/>
<evidence type="ECO:0000256" key="1">
    <source>
        <dbReference type="SAM" id="MobiDB-lite"/>
    </source>
</evidence>